<keyword evidence="2" id="KW-1185">Reference proteome</keyword>
<proteinExistence type="predicted"/>
<dbReference type="Proteomes" id="UP000823674">
    <property type="component" value="Chromosome A09"/>
</dbReference>
<evidence type="ECO:0000313" key="1">
    <source>
        <dbReference type="EMBL" id="KAG5382073.1"/>
    </source>
</evidence>
<accession>A0ABQ7L650</accession>
<organism evidence="1 2">
    <name type="scientific">Brassica rapa subsp. trilocularis</name>
    <dbReference type="NCBI Taxonomy" id="1813537"/>
    <lineage>
        <taxon>Eukaryota</taxon>
        <taxon>Viridiplantae</taxon>
        <taxon>Streptophyta</taxon>
        <taxon>Embryophyta</taxon>
        <taxon>Tracheophyta</taxon>
        <taxon>Spermatophyta</taxon>
        <taxon>Magnoliopsida</taxon>
        <taxon>eudicotyledons</taxon>
        <taxon>Gunneridae</taxon>
        <taxon>Pentapetalae</taxon>
        <taxon>rosids</taxon>
        <taxon>malvids</taxon>
        <taxon>Brassicales</taxon>
        <taxon>Brassicaceae</taxon>
        <taxon>Brassiceae</taxon>
        <taxon>Brassica</taxon>
    </lineage>
</organism>
<name>A0ABQ7L650_BRACM</name>
<reference evidence="1 2" key="1">
    <citation type="submission" date="2021-03" db="EMBL/GenBank/DDBJ databases">
        <authorList>
            <person name="King G.J."/>
            <person name="Bancroft I."/>
            <person name="Baten A."/>
            <person name="Bloomfield J."/>
            <person name="Borpatragohain P."/>
            <person name="He Z."/>
            <person name="Irish N."/>
            <person name="Irwin J."/>
            <person name="Liu K."/>
            <person name="Mauleon R.P."/>
            <person name="Moore J."/>
            <person name="Morris R."/>
            <person name="Ostergaard L."/>
            <person name="Wang B."/>
            <person name="Wells R."/>
        </authorList>
    </citation>
    <scope>NUCLEOTIDE SEQUENCE [LARGE SCALE GENOMIC DNA]</scope>
    <source>
        <strain evidence="1">R-o-18</strain>
        <tissue evidence="1">Leaf</tissue>
    </source>
</reference>
<sequence>MAIGETENGVKIINKLTDDKGISVVEDCMVNFQRSMARPFLHMKQTYVSSMQKMWPHLNCHPQEGADTMVCSNCFHFFLLIEFYKMMSGFNDLMD</sequence>
<comment type="caution">
    <text evidence="1">The sequence shown here is derived from an EMBL/GenBank/DDBJ whole genome shotgun (WGS) entry which is preliminary data.</text>
</comment>
<gene>
    <name evidence="1" type="primary">A09g501290.1_BraROA</name>
    <name evidence="1" type="ORF">IGI04_033543</name>
</gene>
<dbReference type="EMBL" id="JADBGQ010000008">
    <property type="protein sequence ID" value="KAG5382073.1"/>
    <property type="molecule type" value="Genomic_DNA"/>
</dbReference>
<protein>
    <submittedName>
        <fullName evidence="1">Uncharacterized protein</fullName>
    </submittedName>
</protein>
<evidence type="ECO:0000313" key="2">
    <source>
        <dbReference type="Proteomes" id="UP000823674"/>
    </source>
</evidence>